<dbReference type="OrthoDB" id="1920930at2759"/>
<evidence type="ECO:0000313" key="4">
    <source>
        <dbReference type="Proteomes" id="UP000321947"/>
    </source>
</evidence>
<accession>A0A5D3CLL2</accession>
<evidence type="ECO:0000313" key="3">
    <source>
        <dbReference type="Proteomes" id="UP000321393"/>
    </source>
</evidence>
<dbReference type="EMBL" id="SSTD01010321">
    <property type="protein sequence ID" value="TYK12202.1"/>
    <property type="molecule type" value="Genomic_DNA"/>
</dbReference>
<dbReference type="Proteomes" id="UP000321393">
    <property type="component" value="Unassembled WGS sequence"/>
</dbReference>
<comment type="caution">
    <text evidence="2">The sequence shown here is derived from an EMBL/GenBank/DDBJ whole genome shotgun (WGS) entry which is preliminary data.</text>
</comment>
<dbReference type="EMBL" id="SSTE01012063">
    <property type="protein sequence ID" value="KAA0049670.1"/>
    <property type="molecule type" value="Genomic_DNA"/>
</dbReference>
<sequence>MEEYPPFSTQNASRSVWDAYDHWTKTNDKARLYILASMSDILSKKHEIMVTTHQIIDFLREMFGQPSIQIIQETIKYIYNAHMKEGQSIREHVLDMIFKFNVAEMNGAVFDEKSQVSYILKSLPKSFLQFRSNAKINKIEYNMTTLLKEL</sequence>
<dbReference type="Pfam" id="PF14223">
    <property type="entry name" value="Retrotran_gag_2"/>
    <property type="match status" value="1"/>
</dbReference>
<evidence type="ECO:0000313" key="1">
    <source>
        <dbReference type="EMBL" id="KAA0049670.1"/>
    </source>
</evidence>
<name>A0A5D3CLL2_CUCMM</name>
<reference evidence="3 4" key="1">
    <citation type="submission" date="2019-08" db="EMBL/GenBank/DDBJ databases">
        <title>Draft genome sequences of two oriental melons (Cucumis melo L. var makuwa).</title>
        <authorList>
            <person name="Kwon S.-Y."/>
        </authorList>
    </citation>
    <scope>NUCLEOTIDE SEQUENCE [LARGE SCALE GENOMIC DNA]</scope>
    <source>
        <strain evidence="4">cv. Chang Bougi</strain>
        <strain evidence="3">cv. SW 3</strain>
        <tissue evidence="2">Leaf</tissue>
    </source>
</reference>
<protein>
    <submittedName>
        <fullName evidence="2">Gag/pol protein</fullName>
    </submittedName>
</protein>
<gene>
    <name evidence="2" type="ORF">E5676_scaffold106G001530</name>
    <name evidence="1" type="ORF">E6C27_scaffold76G00050</name>
</gene>
<proteinExistence type="predicted"/>
<organism evidence="2 4">
    <name type="scientific">Cucumis melo var. makuwa</name>
    <name type="common">Oriental melon</name>
    <dbReference type="NCBI Taxonomy" id="1194695"/>
    <lineage>
        <taxon>Eukaryota</taxon>
        <taxon>Viridiplantae</taxon>
        <taxon>Streptophyta</taxon>
        <taxon>Embryophyta</taxon>
        <taxon>Tracheophyta</taxon>
        <taxon>Spermatophyta</taxon>
        <taxon>Magnoliopsida</taxon>
        <taxon>eudicotyledons</taxon>
        <taxon>Gunneridae</taxon>
        <taxon>Pentapetalae</taxon>
        <taxon>rosids</taxon>
        <taxon>fabids</taxon>
        <taxon>Cucurbitales</taxon>
        <taxon>Cucurbitaceae</taxon>
        <taxon>Benincaseae</taxon>
        <taxon>Cucumis</taxon>
    </lineage>
</organism>
<evidence type="ECO:0000313" key="2">
    <source>
        <dbReference type="EMBL" id="TYK12202.1"/>
    </source>
</evidence>
<dbReference type="Proteomes" id="UP000321947">
    <property type="component" value="Unassembled WGS sequence"/>
</dbReference>
<dbReference type="AlphaFoldDB" id="A0A5D3CLL2"/>